<sequence>MLDHSCKWRPEPDWANARLAAPSLHVSAIIGLPQRLVSGDIGRFLVRHELAEVGALGLASGERYAVRVARDRLLAVGIPASACADGWHDDGYGVTTFGSAFRVLQARGEGVPDLVARATTIDPNNPGPCAAMLFCGVMATVYRYNDIETLRIHVDRGLGAYLWEWLEAQPLSWRAAAGVAGR</sequence>
<gene>
    <name evidence="1" type="ORF">GR212_20965</name>
</gene>
<name>A0A6L9U9J0_9HYPH</name>
<dbReference type="Gene3D" id="3.30.1360.120">
    <property type="entry name" value="Probable tRNA modification gtpase trme, domain 1"/>
    <property type="match status" value="1"/>
</dbReference>
<proteinExistence type="predicted"/>
<reference evidence="1 2" key="1">
    <citation type="submission" date="2019-12" db="EMBL/GenBank/DDBJ databases">
        <title>Rhizobium genotypes associated with high levels of biological nitrogen fixation by grain legumes in a temperate-maritime cropping system.</title>
        <authorList>
            <person name="Maluk M."/>
            <person name="Francesc Ferrando Molina F."/>
            <person name="Lopez Del Egido L."/>
            <person name="Lafos M."/>
            <person name="Langarica-Fuentes A."/>
            <person name="Gebre Yohannes G."/>
            <person name="Young M.W."/>
            <person name="Martin P."/>
            <person name="Gantlett R."/>
            <person name="Kenicer G."/>
            <person name="Hawes C."/>
            <person name="Begg G.S."/>
            <person name="Quilliam R.S."/>
            <person name="Squire G.R."/>
            <person name="Poole P.S."/>
            <person name="Young P.W."/>
            <person name="Iannetta P.M."/>
            <person name="James E.K."/>
        </authorList>
    </citation>
    <scope>NUCLEOTIDE SEQUENCE [LARGE SCALE GENOMIC DNA]</scope>
    <source>
        <strain evidence="1 2">JHI1118</strain>
    </source>
</reference>
<dbReference type="RefSeq" id="WP_163989002.1">
    <property type="nucleotide sequence ID" value="NZ_WUEY01000010.1"/>
</dbReference>
<comment type="caution">
    <text evidence="1">The sequence shown here is derived from an EMBL/GenBank/DDBJ whole genome shotgun (WGS) entry which is preliminary data.</text>
</comment>
<dbReference type="EMBL" id="WUEY01000010">
    <property type="protein sequence ID" value="NEI72059.1"/>
    <property type="molecule type" value="Genomic_DNA"/>
</dbReference>
<evidence type="ECO:0000313" key="1">
    <source>
        <dbReference type="EMBL" id="NEI72059.1"/>
    </source>
</evidence>
<evidence type="ECO:0008006" key="3">
    <source>
        <dbReference type="Google" id="ProtNLM"/>
    </source>
</evidence>
<dbReference type="AlphaFoldDB" id="A0A6L9U9J0"/>
<protein>
    <recommendedName>
        <fullName evidence="3">Sarcosine oxidase subunit gamma</fullName>
    </recommendedName>
</protein>
<dbReference type="Proteomes" id="UP000483035">
    <property type="component" value="Unassembled WGS sequence"/>
</dbReference>
<organism evidence="1 2">
    <name type="scientific">Rhizobium lusitanum</name>
    <dbReference type="NCBI Taxonomy" id="293958"/>
    <lineage>
        <taxon>Bacteria</taxon>
        <taxon>Pseudomonadati</taxon>
        <taxon>Pseudomonadota</taxon>
        <taxon>Alphaproteobacteria</taxon>
        <taxon>Hyphomicrobiales</taxon>
        <taxon>Rhizobiaceae</taxon>
        <taxon>Rhizobium/Agrobacterium group</taxon>
        <taxon>Rhizobium</taxon>
    </lineage>
</organism>
<accession>A0A6L9U9J0</accession>
<dbReference type="InterPro" id="IPR027266">
    <property type="entry name" value="TrmE/GcvT-like"/>
</dbReference>
<evidence type="ECO:0000313" key="2">
    <source>
        <dbReference type="Proteomes" id="UP000483035"/>
    </source>
</evidence>